<dbReference type="RefSeq" id="WP_166280252.1">
    <property type="nucleotide sequence ID" value="NZ_JTHE03000024.1"/>
</dbReference>
<proteinExistence type="predicted"/>
<dbReference type="AlphaFoldDB" id="A0ABD4T0X9"/>
<keyword evidence="3" id="KW-1185">Reference proteome</keyword>
<organism evidence="2 3">
    <name type="scientific">Lyngbya confervoides BDU141951</name>
    <dbReference type="NCBI Taxonomy" id="1574623"/>
    <lineage>
        <taxon>Bacteria</taxon>
        <taxon>Bacillati</taxon>
        <taxon>Cyanobacteriota</taxon>
        <taxon>Cyanophyceae</taxon>
        <taxon>Oscillatoriophycideae</taxon>
        <taxon>Oscillatoriales</taxon>
        <taxon>Microcoleaceae</taxon>
        <taxon>Lyngbya</taxon>
    </lineage>
</organism>
<dbReference type="Proteomes" id="UP000031561">
    <property type="component" value="Unassembled WGS sequence"/>
</dbReference>
<sequence>MQAQLFTLPQPVPIHQPHLQRMPLTPPPLDRDRVDATLLEGASEICGAALDRSVEQVVQ</sequence>
<reference evidence="2 3" key="1">
    <citation type="journal article" date="2015" name="Genome Announc.">
        <title>Draft Genome Sequence of Filamentous Marine Cyanobacterium Lyngbya confervoides Strain BDU141951.</title>
        <authorList>
            <person name="Chandrababunaidu M.M."/>
            <person name="Sen D."/>
            <person name="Tripathy S."/>
        </authorList>
    </citation>
    <scope>NUCLEOTIDE SEQUENCE [LARGE SCALE GENOMIC DNA]</scope>
    <source>
        <strain evidence="2 3">BDU141951</strain>
    </source>
</reference>
<dbReference type="EMBL" id="JTHE03000024">
    <property type="protein sequence ID" value="MCM1981957.1"/>
    <property type="molecule type" value="Genomic_DNA"/>
</dbReference>
<accession>A0ABD4T0X9</accession>
<evidence type="ECO:0000313" key="3">
    <source>
        <dbReference type="Proteomes" id="UP000031561"/>
    </source>
</evidence>
<gene>
    <name evidence="2" type="ORF">QQ91_0003800</name>
</gene>
<comment type="caution">
    <text evidence="2">The sequence shown here is derived from an EMBL/GenBank/DDBJ whole genome shotgun (WGS) entry which is preliminary data.</text>
</comment>
<evidence type="ECO:0000256" key="1">
    <source>
        <dbReference type="SAM" id="MobiDB-lite"/>
    </source>
</evidence>
<name>A0ABD4T0X9_9CYAN</name>
<feature type="region of interest" description="Disordered" evidence="1">
    <location>
        <begin position="1"/>
        <end position="27"/>
    </location>
</feature>
<protein>
    <submittedName>
        <fullName evidence="2">Uncharacterized protein</fullName>
    </submittedName>
</protein>
<evidence type="ECO:0000313" key="2">
    <source>
        <dbReference type="EMBL" id="MCM1981957.1"/>
    </source>
</evidence>